<organism evidence="1 2">
    <name type="scientific">Metapseudomonas boanensis</name>
    <dbReference type="NCBI Taxonomy" id="2822138"/>
    <lineage>
        <taxon>Bacteria</taxon>
        <taxon>Pseudomonadati</taxon>
        <taxon>Pseudomonadota</taxon>
        <taxon>Gammaproteobacteria</taxon>
        <taxon>Pseudomonadales</taxon>
        <taxon>Pseudomonadaceae</taxon>
        <taxon>Metapseudomonas</taxon>
    </lineage>
</organism>
<dbReference type="EMBL" id="JAGTIS010000001">
    <property type="protein sequence ID" value="MBT8764782.1"/>
    <property type="molecule type" value="Genomic_DNA"/>
</dbReference>
<proteinExistence type="predicted"/>
<comment type="caution">
    <text evidence="1">The sequence shown here is derived from an EMBL/GenBank/DDBJ whole genome shotgun (WGS) entry which is preliminary data.</text>
</comment>
<dbReference type="RefSeq" id="WP_215369204.1">
    <property type="nucleotide sequence ID" value="NZ_JAGTIS010000001.1"/>
</dbReference>
<accession>A0ABS5XAX5</accession>
<dbReference type="Proteomes" id="UP001519667">
    <property type="component" value="Unassembled WGS sequence"/>
</dbReference>
<protein>
    <submittedName>
        <fullName evidence="1">Uncharacterized protein</fullName>
    </submittedName>
</protein>
<keyword evidence="2" id="KW-1185">Reference proteome</keyword>
<reference evidence="1 2" key="1">
    <citation type="submission" date="2021-04" db="EMBL/GenBank/DDBJ databases">
        <title>Pseudomonas boanensis sp. nov., a bacterium isolated from river water used for household purposes in Boane District, Mozambique.</title>
        <authorList>
            <person name="Nicklasson M."/>
            <person name="Martin-Rodriguez A.J."/>
            <person name="Thorell K."/>
            <person name="Neves L."/>
            <person name="Mussagy A."/>
            <person name="Rydberg H.A."/>
            <person name="Hernroth B."/>
            <person name="Svensson-Stadler L."/>
            <person name="Sjoling A."/>
        </authorList>
    </citation>
    <scope>NUCLEOTIDE SEQUENCE [LARGE SCALE GENOMIC DNA]</scope>
    <source>
        <strain evidence="1 2">DB1</strain>
    </source>
</reference>
<gene>
    <name evidence="1" type="ORF">J7302_01265</name>
</gene>
<evidence type="ECO:0000313" key="1">
    <source>
        <dbReference type="EMBL" id="MBT8764782.1"/>
    </source>
</evidence>
<evidence type="ECO:0000313" key="2">
    <source>
        <dbReference type="Proteomes" id="UP001519667"/>
    </source>
</evidence>
<sequence>MELDDRHESETLRFIRMQSLNKAVIEHRGRQYPTSCPDLSNNDRAALLRRHSDLLIPGKEWKQKGGQVANANQTRLSVPSPVYWAGLNA</sequence>
<name>A0ABS5XAX5_9GAMM</name>